<evidence type="ECO:0000259" key="2">
    <source>
        <dbReference type="PROSITE" id="PS50290"/>
    </source>
</evidence>
<organism evidence="3 4">
    <name type="scientific">Adineta steineri</name>
    <dbReference type="NCBI Taxonomy" id="433720"/>
    <lineage>
        <taxon>Eukaryota</taxon>
        <taxon>Metazoa</taxon>
        <taxon>Spiralia</taxon>
        <taxon>Gnathifera</taxon>
        <taxon>Rotifera</taxon>
        <taxon>Eurotatoria</taxon>
        <taxon>Bdelloidea</taxon>
        <taxon>Adinetida</taxon>
        <taxon>Adinetidae</taxon>
        <taxon>Adineta</taxon>
    </lineage>
</organism>
<dbReference type="EMBL" id="CAJNOI010001922">
    <property type="protein sequence ID" value="CAF1447526.1"/>
    <property type="molecule type" value="Genomic_DNA"/>
</dbReference>
<sequence>KELLKRHTQIFFPHLCTYLPSLRLIEDNRLTINLIEIYSDRLMLSIKKYYELLDDNNDNLLNIYQVVQNEYFTNKQLLHQWTLNEYSNATGYFSFRKIFAISIGFYSTLNYIFGFNMYTNNQLNIQRSIGNINPLYLKLQYDSNKQEENIYLTPNIDTFINCFGKMGPLTGTILATLTALAQPKHQIAEYLKIFYKEDIHIKQPKLTQKECVDLAEDIAHQLETKLNQFTNFDVSKTIVSQLVQKSTDINQLLRLNPLYYP</sequence>
<keyword evidence="1" id="KW-0472">Membrane</keyword>
<protein>
    <recommendedName>
        <fullName evidence="2">PI3K/PI4K catalytic domain-containing protein</fullName>
    </recommendedName>
</protein>
<gene>
    <name evidence="3" type="ORF">BJG266_LOCUS40242</name>
</gene>
<dbReference type="SUPFAM" id="SSF56112">
    <property type="entry name" value="Protein kinase-like (PK-like)"/>
    <property type="match status" value="1"/>
</dbReference>
<dbReference type="PROSITE" id="PS50290">
    <property type="entry name" value="PI3_4_KINASE_3"/>
    <property type="match status" value="1"/>
</dbReference>
<dbReference type="InterPro" id="IPR011009">
    <property type="entry name" value="Kinase-like_dom_sf"/>
</dbReference>
<feature type="domain" description="PI3K/PI4K catalytic" evidence="2">
    <location>
        <begin position="1"/>
        <end position="254"/>
    </location>
</feature>
<keyword evidence="1" id="KW-0812">Transmembrane</keyword>
<evidence type="ECO:0000256" key="1">
    <source>
        <dbReference type="SAM" id="Phobius"/>
    </source>
</evidence>
<dbReference type="InterPro" id="IPR000403">
    <property type="entry name" value="PI3/4_kinase_cat_dom"/>
</dbReference>
<dbReference type="Proteomes" id="UP000663877">
    <property type="component" value="Unassembled WGS sequence"/>
</dbReference>
<name>A0A815PCX1_9BILA</name>
<reference evidence="3" key="1">
    <citation type="submission" date="2021-02" db="EMBL/GenBank/DDBJ databases">
        <authorList>
            <person name="Nowell W R."/>
        </authorList>
    </citation>
    <scope>NUCLEOTIDE SEQUENCE</scope>
</reference>
<accession>A0A815PCX1</accession>
<keyword evidence="1" id="KW-1133">Transmembrane helix</keyword>
<dbReference type="AlphaFoldDB" id="A0A815PCX1"/>
<feature type="transmembrane region" description="Helical" evidence="1">
    <location>
        <begin position="98"/>
        <end position="118"/>
    </location>
</feature>
<comment type="caution">
    <text evidence="3">The sequence shown here is derived from an EMBL/GenBank/DDBJ whole genome shotgun (WGS) entry which is preliminary data.</text>
</comment>
<evidence type="ECO:0000313" key="4">
    <source>
        <dbReference type="Proteomes" id="UP000663877"/>
    </source>
</evidence>
<evidence type="ECO:0000313" key="3">
    <source>
        <dbReference type="EMBL" id="CAF1447526.1"/>
    </source>
</evidence>
<feature type="non-terminal residue" evidence="3">
    <location>
        <position position="1"/>
    </location>
</feature>
<proteinExistence type="predicted"/>